<comment type="function">
    <text evidence="5">Required for box C/D snoRNAs accumulation involved in snoRNA processing, snoRNA transport to the nucleolus and ribosome biogenesis.</text>
</comment>
<dbReference type="GO" id="GO:0048254">
    <property type="term" value="P:snoRNA localization"/>
    <property type="evidence" value="ECO:0007669"/>
    <property type="project" value="TreeGrafter"/>
</dbReference>
<evidence type="ECO:0000256" key="5">
    <source>
        <dbReference type="ARBA" id="ARBA00049598"/>
    </source>
</evidence>
<dbReference type="GO" id="GO:0000492">
    <property type="term" value="P:box C/D snoRNP assembly"/>
    <property type="evidence" value="ECO:0007669"/>
    <property type="project" value="TreeGrafter"/>
</dbReference>
<dbReference type="SUPFAM" id="SSF144232">
    <property type="entry name" value="HIT/MYND zinc finger-like"/>
    <property type="match status" value="1"/>
</dbReference>
<protein>
    <submittedName>
        <fullName evidence="11">Box C/D snoRNA protein SPCC613.07</fullName>
    </submittedName>
</protein>
<keyword evidence="10" id="KW-1185">Reference proteome</keyword>
<evidence type="ECO:0000313" key="10">
    <source>
        <dbReference type="Proteomes" id="UP000827889"/>
    </source>
</evidence>
<dbReference type="GO" id="GO:0000463">
    <property type="term" value="P:maturation of LSU-rRNA from tricistronic rRNA transcript (SSU-rRNA, 5.8S rRNA, LSU-rRNA)"/>
    <property type="evidence" value="ECO:0007669"/>
    <property type="project" value="TreeGrafter"/>
</dbReference>
<dbReference type="Proteomes" id="UP000827889">
    <property type="component" value="Chromosome 11"/>
</dbReference>
<dbReference type="GO" id="GO:0005634">
    <property type="term" value="C:nucleus"/>
    <property type="evidence" value="ECO:0007669"/>
    <property type="project" value="TreeGrafter"/>
</dbReference>
<proteinExistence type="inferred from homology"/>
<dbReference type="Gene3D" id="3.30.60.190">
    <property type="match status" value="1"/>
</dbReference>
<evidence type="ECO:0000256" key="4">
    <source>
        <dbReference type="ARBA" id="ARBA00022833"/>
    </source>
</evidence>
<keyword evidence="3 7" id="KW-0863">Zinc-finger</keyword>
<organism evidence="10 11">
    <name type="scientific">Rhodamnia argentea</name>
    <dbReference type="NCBI Taxonomy" id="178133"/>
    <lineage>
        <taxon>Eukaryota</taxon>
        <taxon>Viridiplantae</taxon>
        <taxon>Streptophyta</taxon>
        <taxon>Embryophyta</taxon>
        <taxon>Tracheophyta</taxon>
        <taxon>Spermatophyta</taxon>
        <taxon>Magnoliopsida</taxon>
        <taxon>eudicotyledons</taxon>
        <taxon>Gunneridae</taxon>
        <taxon>Pentapetalae</taxon>
        <taxon>rosids</taxon>
        <taxon>malvids</taxon>
        <taxon>Myrtales</taxon>
        <taxon>Myrtaceae</taxon>
        <taxon>Myrtoideae</taxon>
        <taxon>Myrteae</taxon>
        <taxon>Australasian group</taxon>
        <taxon>Rhodamnia</taxon>
    </lineage>
</organism>
<comment type="similarity">
    <text evidence="6">Belongs to the BCD1 family.</text>
</comment>
<dbReference type="PANTHER" id="PTHR13483">
    <property type="entry name" value="BOX C_D SNORNA PROTEIN 1-RELATED"/>
    <property type="match status" value="1"/>
</dbReference>
<evidence type="ECO:0000256" key="8">
    <source>
        <dbReference type="SAM" id="MobiDB-lite"/>
    </source>
</evidence>
<keyword evidence="2" id="KW-0479">Metal-binding</keyword>
<dbReference type="KEGG" id="rarg:115744093"/>
<dbReference type="GO" id="GO:0070761">
    <property type="term" value="C:pre-snoRNP complex"/>
    <property type="evidence" value="ECO:0007669"/>
    <property type="project" value="TreeGrafter"/>
</dbReference>
<evidence type="ECO:0000256" key="2">
    <source>
        <dbReference type="ARBA" id="ARBA00022723"/>
    </source>
</evidence>
<dbReference type="AlphaFoldDB" id="A0A8B8PJR7"/>
<dbReference type="GeneID" id="115744093"/>
<dbReference type="GO" id="GO:0008270">
    <property type="term" value="F:zinc ion binding"/>
    <property type="evidence" value="ECO:0007669"/>
    <property type="project" value="UniProtKB-UniRule"/>
</dbReference>
<dbReference type="InterPro" id="IPR057721">
    <property type="entry name" value="BCD1_alpha/beta"/>
</dbReference>
<dbReference type="RefSeq" id="XP_030535045.1">
    <property type="nucleotide sequence ID" value="XM_030679185.2"/>
</dbReference>
<evidence type="ECO:0000256" key="1">
    <source>
        <dbReference type="ARBA" id="ARBA00022553"/>
    </source>
</evidence>
<dbReference type="InterPro" id="IPR051639">
    <property type="entry name" value="BCD1"/>
</dbReference>
<evidence type="ECO:0000256" key="7">
    <source>
        <dbReference type="PROSITE-ProRule" id="PRU00453"/>
    </source>
</evidence>
<feature type="domain" description="HIT-type" evidence="9">
    <location>
        <begin position="21"/>
        <end position="55"/>
    </location>
</feature>
<feature type="compositionally biased region" description="Polar residues" evidence="8">
    <location>
        <begin position="311"/>
        <end position="322"/>
    </location>
</feature>
<sequence>MGDQAEEEVGMSHAKQQACPCQECEKNPSKYKCPACSFRSCSLPCVNAHKHRTGCSGKRNQTQFIPLSQFNDNVLLSDYNLLEEVKRVTESAHRMRTKLSVHPHFKLPFPLQNLRRAAASRRTKLWFLPSGLSKRARNQSRYDQRKKFISWTIEWHFHSTDVVLCDHGIHEDMTLCTVIEKHLKPGPWSHQLKKFCDEQLDNLRFFIRKYPKGPKSPFKELDIRTPLRQLLANVVILEYPVIHIFLPSHSCDFEVVKDRRAINPKSDLQCSVGNDNSNVHGVHFKEEVIEDNGCLESRVCDLMQQWNSSQESQLSHQNTKASSGPLAGHVSGLSEPLPSSVGDSGIIEDMEFEFDQGLLDAYSNLIAQMNPDDFLELDDEIARKGREERRGLPGGCNLAAVEDELEEGEILE</sequence>
<gene>
    <name evidence="11" type="primary">LOC115744093</name>
</gene>
<dbReference type="PROSITE" id="PS51083">
    <property type="entry name" value="ZF_HIT"/>
    <property type="match status" value="1"/>
</dbReference>
<dbReference type="PANTHER" id="PTHR13483:SF3">
    <property type="entry name" value="BOX C_D SNORNA PROTEIN 1"/>
    <property type="match status" value="1"/>
</dbReference>
<feature type="region of interest" description="Disordered" evidence="8">
    <location>
        <begin position="311"/>
        <end position="337"/>
    </location>
</feature>
<dbReference type="Pfam" id="PF04438">
    <property type="entry name" value="zf-HIT"/>
    <property type="match status" value="1"/>
</dbReference>
<keyword evidence="4" id="KW-0862">Zinc</keyword>
<keyword evidence="1" id="KW-0597">Phosphoprotein</keyword>
<accession>A0A8B8PJR7</accession>
<evidence type="ECO:0000259" key="9">
    <source>
        <dbReference type="PROSITE" id="PS51083"/>
    </source>
</evidence>
<evidence type="ECO:0000256" key="6">
    <source>
        <dbReference type="ARBA" id="ARBA00049654"/>
    </source>
</evidence>
<dbReference type="InterPro" id="IPR007529">
    <property type="entry name" value="Znf_HIT"/>
</dbReference>
<evidence type="ECO:0000256" key="3">
    <source>
        <dbReference type="ARBA" id="ARBA00022771"/>
    </source>
</evidence>
<dbReference type="Pfam" id="PF25790">
    <property type="entry name" value="BCD1"/>
    <property type="match status" value="1"/>
</dbReference>
<evidence type="ECO:0000313" key="11">
    <source>
        <dbReference type="RefSeq" id="XP_030535045.1"/>
    </source>
</evidence>
<dbReference type="CDD" id="cd23023">
    <property type="entry name" value="zf-HIT_BCD1"/>
    <property type="match status" value="1"/>
</dbReference>
<reference evidence="11" key="1">
    <citation type="submission" date="2025-08" db="UniProtKB">
        <authorList>
            <consortium name="RefSeq"/>
        </authorList>
    </citation>
    <scope>IDENTIFICATION</scope>
    <source>
        <tissue evidence="11">Leaf</tissue>
    </source>
</reference>
<dbReference type="OrthoDB" id="272357at2759"/>
<name>A0A8B8PJR7_9MYRT</name>